<evidence type="ECO:0000313" key="2">
    <source>
        <dbReference type="EMBL" id="MBD2501949.1"/>
    </source>
</evidence>
<feature type="region of interest" description="Disordered" evidence="1">
    <location>
        <begin position="291"/>
        <end position="310"/>
    </location>
</feature>
<reference evidence="2 3" key="1">
    <citation type="journal article" date="2020" name="ISME J.">
        <title>Comparative genomics reveals insights into cyanobacterial evolution and habitat adaptation.</title>
        <authorList>
            <person name="Chen M.Y."/>
            <person name="Teng W.K."/>
            <person name="Zhao L."/>
            <person name="Hu C.X."/>
            <person name="Zhou Y.K."/>
            <person name="Han B.P."/>
            <person name="Song L.R."/>
            <person name="Shu W.S."/>
        </authorList>
    </citation>
    <scope>NUCLEOTIDE SEQUENCE [LARGE SCALE GENOMIC DNA]</scope>
    <source>
        <strain evidence="2 3">FACHB-119</strain>
    </source>
</reference>
<comment type="caution">
    <text evidence="2">The sequence shown here is derived from an EMBL/GenBank/DDBJ whole genome shotgun (WGS) entry which is preliminary data.</text>
</comment>
<dbReference type="PANTHER" id="PTHR10098:SF108">
    <property type="entry name" value="TETRATRICOPEPTIDE REPEAT PROTEIN 28"/>
    <property type="match status" value="1"/>
</dbReference>
<feature type="region of interest" description="Disordered" evidence="1">
    <location>
        <begin position="253"/>
        <end position="280"/>
    </location>
</feature>
<gene>
    <name evidence="2" type="ORF">H6G83_15265</name>
</gene>
<sequence>MFFDKDYSPVPSSQSPTLAVNDTGLPDNSAWNRQVYHRLKLALSLGLRRQLFLAVCDDLHLRNQVAARLHSTLAYPVGQVLYQPSSGQEASTSAYPRLVTLRLNLNEPNPIAQINQWLANYPPPIVGTSKDTPGRPLPIPTFQIVGVEQLTRQTVASQRLFLHYLRLSEKFFATQESSRFLESSILLWVSRPWLSAIQQSAPQFWRWRTGVFVFAGEPTPTTQNLGQPERLSNSKNVKLGNLEQSVLDDLGMEGEIRSPSNTELNFGEDSGLPTEISGNHLQPKEETPLLISESPTTGQKSQDTVKSNTNDSLSLSSLSYVSQELTELVLATINTQTSSEIDGEWQPQELLLEIESLHSQSASGDILAAAYHQLGNLYRLRIEQGQSTLENIMVAIIAYQESISYDENSPQLPDILNDLGTLYWMLYRTPPNLEEGKSYIEQGIEFYQLALKIISPQTHPETYARVQNNLGTAYGDLARFESPAENWQQAVVAYSEALRHRTVESDPLKYAATQNNIGTAYWHLAQYNQPVEHLKKAIAAYKQALAHYNPQDEPLKYGMIQNNIGTAYWNLAQYEQPGENLQLAINVYKEALKYRTAATVPSACAATENNLGTAYWHLANLSQTTKEARQNLLNLCISAYEEAIALAHSLGSVALSFDLFATHNNLGLAHYQLVTDNSFNGDKNKRSHHLEAALDNHLQALNGLSKQPEAYQATFAYVVKTIKAFHNELGIQGQNLALSKVPGHLLPEILPKL</sequence>
<name>A0ABR8D5H0_9NOST</name>
<feature type="compositionally biased region" description="Polar residues" evidence="1">
    <location>
        <begin position="293"/>
        <end position="310"/>
    </location>
</feature>
<dbReference type="InterPro" id="IPR011990">
    <property type="entry name" value="TPR-like_helical_dom_sf"/>
</dbReference>
<dbReference type="PANTHER" id="PTHR10098">
    <property type="entry name" value="RAPSYN-RELATED"/>
    <property type="match status" value="1"/>
</dbReference>
<dbReference type="Gene3D" id="1.25.40.10">
    <property type="entry name" value="Tetratricopeptide repeat domain"/>
    <property type="match status" value="2"/>
</dbReference>
<organism evidence="2 3">
    <name type="scientific">Anabaena azotica FACHB-119</name>
    <dbReference type="NCBI Taxonomy" id="947527"/>
    <lineage>
        <taxon>Bacteria</taxon>
        <taxon>Bacillati</taxon>
        <taxon>Cyanobacteriota</taxon>
        <taxon>Cyanophyceae</taxon>
        <taxon>Nostocales</taxon>
        <taxon>Nostocaceae</taxon>
        <taxon>Anabaena</taxon>
        <taxon>Anabaena azotica</taxon>
    </lineage>
</organism>
<dbReference type="Proteomes" id="UP000661112">
    <property type="component" value="Unassembled WGS sequence"/>
</dbReference>
<dbReference type="EMBL" id="JACJSG010000019">
    <property type="protein sequence ID" value="MBD2501949.1"/>
    <property type="molecule type" value="Genomic_DNA"/>
</dbReference>
<evidence type="ECO:0000256" key="1">
    <source>
        <dbReference type="SAM" id="MobiDB-lite"/>
    </source>
</evidence>
<protein>
    <submittedName>
        <fullName evidence="2">Tetratricopeptide repeat protein</fullName>
    </submittedName>
</protein>
<dbReference type="Pfam" id="PF13424">
    <property type="entry name" value="TPR_12"/>
    <property type="match status" value="1"/>
</dbReference>
<accession>A0ABR8D5H0</accession>
<keyword evidence="3" id="KW-1185">Reference proteome</keyword>
<evidence type="ECO:0000313" key="3">
    <source>
        <dbReference type="Proteomes" id="UP000661112"/>
    </source>
</evidence>
<dbReference type="SUPFAM" id="SSF48452">
    <property type="entry name" value="TPR-like"/>
    <property type="match status" value="1"/>
</dbReference>
<proteinExistence type="predicted"/>